<dbReference type="InterPro" id="IPR024455">
    <property type="entry name" value="Phage_capsid"/>
</dbReference>
<organism evidence="3 4">
    <name type="scientific">Thermogemmata fonticola</name>
    <dbReference type="NCBI Taxonomy" id="2755323"/>
    <lineage>
        <taxon>Bacteria</taxon>
        <taxon>Pseudomonadati</taxon>
        <taxon>Planctomycetota</taxon>
        <taxon>Planctomycetia</taxon>
        <taxon>Gemmatales</taxon>
        <taxon>Gemmataceae</taxon>
        <taxon>Thermogemmata</taxon>
    </lineage>
</organism>
<dbReference type="NCBIfam" id="TIGR01554">
    <property type="entry name" value="major_cap_HK97"/>
    <property type="match status" value="1"/>
</dbReference>
<evidence type="ECO:0000259" key="2">
    <source>
        <dbReference type="Pfam" id="PF05065"/>
    </source>
</evidence>
<dbReference type="Proteomes" id="UP000542342">
    <property type="component" value="Unassembled WGS sequence"/>
</dbReference>
<dbReference type="Pfam" id="PF05065">
    <property type="entry name" value="Phage_capsid"/>
    <property type="match status" value="1"/>
</dbReference>
<dbReference type="SUPFAM" id="SSF56563">
    <property type="entry name" value="Major capsid protein gp5"/>
    <property type="match status" value="1"/>
</dbReference>
<name>A0A7V9ACQ6_9BACT</name>
<dbReference type="RefSeq" id="WP_194539420.1">
    <property type="nucleotide sequence ID" value="NZ_JACEFB010000015.1"/>
</dbReference>
<dbReference type="Gene3D" id="3.30.2400.10">
    <property type="entry name" value="Major capsid protein gp5"/>
    <property type="match status" value="1"/>
</dbReference>
<evidence type="ECO:0000256" key="1">
    <source>
        <dbReference type="ARBA" id="ARBA00004328"/>
    </source>
</evidence>
<sequence>MTGVSVSSSGGVPEKFHSREELVAFIEQEARAAVSRAAQAPPGGTVRVERRVPWVTSGPVLQDSAGYSVLKAAALALGFVGPEQAKEELHVHEQLRQLYGGYGFVPHQGQQSFLVPLASAHLPAFEPQGQRLREELRQKLSAATERYDPDEAAWLRRRTSPWSKALGTVSDSAGGTLVAGPHVGELIDLQRSLEVFSAAGAREVALPPNGRLQFPKLTAASTAYWVGEGTSIPESQPATGMLSLQAKKLGVLVRLNNELLRFASPSAEGLVRYDMARAAALKADLAMLEGSGGTQIQGLLTYPDIVVHPASAPGTNGDLFQPQDVALMESRLPDAVEAPTAWVMRKSMYAALMNRRTDAISTGDNRGVFLFREPQAGDPNPPKLFGTRVVRSAQVSNSRTKGSASNLTYILLGYFPDWIIARLGIMEFLASGLGDSALQNDQTVLRGIQHIDAGPRHAASFVLCDQLVIA</sequence>
<proteinExistence type="predicted"/>
<reference evidence="3 4" key="1">
    <citation type="submission" date="2020-07" db="EMBL/GenBank/DDBJ databases">
        <title>Thermogemmata thermophila gen. nov., sp. nov., a novel moderate thermophilic planctomycete from a Kamchatka hot spring.</title>
        <authorList>
            <person name="Elcheninov A.G."/>
            <person name="Podosokorskaya O.A."/>
            <person name="Kovaleva O.L."/>
            <person name="Novikov A."/>
            <person name="Bonch-Osmolovskaya E.A."/>
            <person name="Toshchakov S.V."/>
            <person name="Kublanov I.V."/>
        </authorList>
    </citation>
    <scope>NUCLEOTIDE SEQUENCE [LARGE SCALE GENOMIC DNA]</scope>
    <source>
        <strain evidence="3 4">2918</strain>
    </source>
</reference>
<gene>
    <name evidence="3" type="ORF">H0921_15455</name>
</gene>
<dbReference type="InterPro" id="IPR054612">
    <property type="entry name" value="Phage_capsid-like_C"/>
</dbReference>
<dbReference type="AlphaFoldDB" id="A0A7V9ACQ6"/>
<dbReference type="EMBL" id="JACEFB010000015">
    <property type="protein sequence ID" value="MBA2227556.1"/>
    <property type="molecule type" value="Genomic_DNA"/>
</dbReference>
<comment type="subcellular location">
    <subcellularLocation>
        <location evidence="1">Virion</location>
    </subcellularLocation>
</comment>
<comment type="caution">
    <text evidence="3">The sequence shown here is derived from an EMBL/GenBank/DDBJ whole genome shotgun (WGS) entry which is preliminary data.</text>
</comment>
<feature type="domain" description="Phage capsid-like C-terminal" evidence="2">
    <location>
        <begin position="209"/>
        <end position="463"/>
    </location>
</feature>
<keyword evidence="4" id="KW-1185">Reference proteome</keyword>
<accession>A0A7V9ACQ6</accession>
<protein>
    <submittedName>
        <fullName evidence="3">Phage major capsid protein</fullName>
    </submittedName>
</protein>
<evidence type="ECO:0000313" key="3">
    <source>
        <dbReference type="EMBL" id="MBA2227556.1"/>
    </source>
</evidence>
<evidence type="ECO:0000313" key="4">
    <source>
        <dbReference type="Proteomes" id="UP000542342"/>
    </source>
</evidence>